<dbReference type="PROSITE" id="PS50943">
    <property type="entry name" value="HTH_CROC1"/>
    <property type="match status" value="1"/>
</dbReference>
<evidence type="ECO:0000313" key="5">
    <source>
        <dbReference type="Proteomes" id="UP000464211"/>
    </source>
</evidence>
<dbReference type="CDD" id="cd00093">
    <property type="entry name" value="HTH_XRE"/>
    <property type="match status" value="1"/>
</dbReference>
<sequence>MRATTDYVLNRKAIQRYLIDHDLTQGDFAKTLGISASYFSQLLNNRKSISLNKLFSIAGEMGIDPRDLIVEVDE</sequence>
<reference evidence="2 4" key="1">
    <citation type="submission" date="2007-01" db="EMBL/GenBank/DDBJ databases">
        <title>Draft genome sequence of Collinsella aerofaciens (ATCC 25986).</title>
        <authorList>
            <person name="Sudarsanam P."/>
            <person name="Ley R."/>
            <person name="Guruge J."/>
            <person name="Turnbaugh P.J."/>
            <person name="Mahowald M."/>
            <person name="Liep D."/>
            <person name="Gordon J."/>
        </authorList>
    </citation>
    <scope>NUCLEOTIDE SEQUENCE [LARGE SCALE GENOMIC DNA]</scope>
    <source>
        <strain evidence="2">ATCC 25986</strain>
        <strain evidence="4">ATCC 25986 / DSM 3979 / JCM 10188 / KCTC 3647 / NCTC 11838 / VPI 1003</strain>
    </source>
</reference>
<evidence type="ECO:0000313" key="3">
    <source>
        <dbReference type="EMBL" id="QIA33034.1"/>
    </source>
</evidence>
<evidence type="ECO:0000259" key="1">
    <source>
        <dbReference type="PROSITE" id="PS50943"/>
    </source>
</evidence>
<dbReference type="SUPFAM" id="SSF47413">
    <property type="entry name" value="lambda repressor-like DNA-binding domains"/>
    <property type="match status" value="1"/>
</dbReference>
<protein>
    <submittedName>
        <fullName evidence="2">DNA-binding helix-turn-helix protein</fullName>
    </submittedName>
    <submittedName>
        <fullName evidence="3">Helix-turn-helix transcriptional regulator</fullName>
    </submittedName>
</protein>
<gene>
    <name evidence="2" type="ORF">COLAER_00282</name>
    <name evidence="3" type="ORF">GXM19_01320</name>
</gene>
<dbReference type="EMBL" id="CP048433">
    <property type="protein sequence ID" value="QIA33034.1"/>
    <property type="molecule type" value="Genomic_DNA"/>
</dbReference>
<accession>A4E7A1</accession>
<dbReference type="Pfam" id="PF01381">
    <property type="entry name" value="HTH_3"/>
    <property type="match status" value="1"/>
</dbReference>
<dbReference type="InterPro" id="IPR001387">
    <property type="entry name" value="Cro/C1-type_HTH"/>
</dbReference>
<evidence type="ECO:0000313" key="4">
    <source>
        <dbReference type="Proteomes" id="UP000002979"/>
    </source>
</evidence>
<dbReference type="Proteomes" id="UP000464211">
    <property type="component" value="Chromosome"/>
</dbReference>
<dbReference type="GeneID" id="92849046"/>
<dbReference type="Proteomes" id="UP000002979">
    <property type="component" value="Unassembled WGS sequence"/>
</dbReference>
<dbReference type="SMART" id="SM00530">
    <property type="entry name" value="HTH_XRE"/>
    <property type="match status" value="1"/>
</dbReference>
<reference evidence="2 4" key="2">
    <citation type="submission" date="2007-04" db="EMBL/GenBank/DDBJ databases">
        <authorList>
            <person name="Fulton L."/>
            <person name="Clifton S."/>
            <person name="Fulton B."/>
            <person name="Xu J."/>
            <person name="Minx P."/>
            <person name="Mardis E.R."/>
            <person name="Wilson R.K."/>
        </authorList>
    </citation>
    <scope>NUCLEOTIDE SEQUENCE [LARGE SCALE GENOMIC DNA]</scope>
    <source>
        <strain evidence="2">ATCC 25986</strain>
        <strain evidence="4">ATCC 25986 / DSM 3979 / JCM 10188 / KCTC 3647 / NCTC 11838 / VPI 1003</strain>
    </source>
</reference>
<name>A4E7A1_COLAA</name>
<dbReference type="Gene3D" id="1.10.260.40">
    <property type="entry name" value="lambda repressor-like DNA-binding domains"/>
    <property type="match status" value="1"/>
</dbReference>
<dbReference type="RefSeq" id="WP_006234202.1">
    <property type="nucleotide sequence ID" value="NZ_AAVN02000001.1"/>
</dbReference>
<dbReference type="EMBL" id="AAVN02000001">
    <property type="protein sequence ID" value="EBA40610.1"/>
    <property type="molecule type" value="Genomic_DNA"/>
</dbReference>
<keyword evidence="2" id="KW-0238">DNA-binding</keyword>
<dbReference type="GO" id="GO:0003677">
    <property type="term" value="F:DNA binding"/>
    <property type="evidence" value="ECO:0007669"/>
    <property type="project" value="UniProtKB-KW"/>
</dbReference>
<evidence type="ECO:0000313" key="2">
    <source>
        <dbReference type="EMBL" id="EBA40610.1"/>
    </source>
</evidence>
<feature type="domain" description="HTH cro/C1-type" evidence="1">
    <location>
        <begin position="14"/>
        <end position="68"/>
    </location>
</feature>
<organism evidence="2 4">
    <name type="scientific">Collinsella aerofaciens (strain ATCC 25986 / DSM 3979 / JCM 10188 / KCTC 3647 / NCTC 11838 / VPI 1003)</name>
    <dbReference type="NCBI Taxonomy" id="411903"/>
    <lineage>
        <taxon>Bacteria</taxon>
        <taxon>Bacillati</taxon>
        <taxon>Actinomycetota</taxon>
        <taxon>Coriobacteriia</taxon>
        <taxon>Coriobacteriales</taxon>
        <taxon>Coriobacteriaceae</taxon>
        <taxon>Collinsella</taxon>
    </lineage>
</organism>
<reference evidence="3 5" key="3">
    <citation type="submission" date="2020-01" db="EMBL/GenBank/DDBJ databases">
        <title>Complete genome sequence of Collinsella aerofaciens JCM 10188(T).</title>
        <authorList>
            <person name="Tourlousse D.M."/>
            <person name="Sakamoto M."/>
            <person name="Miura T."/>
            <person name="Narita K."/>
            <person name="Ohashi A."/>
            <person name="Uchino Y."/>
            <person name="Yamazoe A."/>
            <person name="Kameyama K."/>
            <person name="Terauchi J."/>
            <person name="Ohkuma M."/>
            <person name="Kawasaki H."/>
            <person name="Sekiguchi Y."/>
        </authorList>
    </citation>
    <scope>NUCLEOTIDE SEQUENCE [LARGE SCALE GENOMIC DNA]</scope>
    <source>
        <strain evidence="3 5">JCM 10188</strain>
    </source>
</reference>
<dbReference type="InterPro" id="IPR010982">
    <property type="entry name" value="Lambda_DNA-bd_dom_sf"/>
</dbReference>
<dbReference type="AlphaFoldDB" id="A4E7A1"/>
<proteinExistence type="predicted"/>